<dbReference type="InterPro" id="IPR008965">
    <property type="entry name" value="CBM2/CBM3_carb-bd_dom_sf"/>
</dbReference>
<accession>A0A381NU19</accession>
<dbReference type="SUPFAM" id="SSF49384">
    <property type="entry name" value="Carbohydrate-binding domain"/>
    <property type="match status" value="2"/>
</dbReference>
<dbReference type="Gene3D" id="2.60.40.680">
    <property type="match status" value="3"/>
</dbReference>
<dbReference type="GO" id="GO:0030246">
    <property type="term" value="F:carbohydrate binding"/>
    <property type="evidence" value="ECO:0007669"/>
    <property type="project" value="InterPro"/>
</dbReference>
<dbReference type="Gene3D" id="2.60.40.4070">
    <property type="match status" value="1"/>
</dbReference>
<dbReference type="Gene3D" id="2.60.40.10">
    <property type="entry name" value="Immunoglobulins"/>
    <property type="match status" value="1"/>
</dbReference>
<dbReference type="SUPFAM" id="SSF49265">
    <property type="entry name" value="Fibronectin type III"/>
    <property type="match status" value="1"/>
</dbReference>
<reference evidence="1" key="1">
    <citation type="submission" date="2018-05" db="EMBL/GenBank/DDBJ databases">
        <authorList>
            <person name="Lanie J.A."/>
            <person name="Ng W.-L."/>
            <person name="Kazmierczak K.M."/>
            <person name="Andrzejewski T.M."/>
            <person name="Davidsen T.M."/>
            <person name="Wayne K.J."/>
            <person name="Tettelin H."/>
            <person name="Glass J.I."/>
            <person name="Rusch D."/>
            <person name="Podicherti R."/>
            <person name="Tsui H.-C.T."/>
            <person name="Winkler M.E."/>
        </authorList>
    </citation>
    <scope>NUCLEOTIDE SEQUENCE</scope>
</reference>
<dbReference type="AlphaFoldDB" id="A0A381NU19"/>
<proteinExistence type="predicted"/>
<protein>
    <recommendedName>
        <fullName evidence="2">Fibronectin type-III domain-containing protein</fullName>
    </recommendedName>
</protein>
<dbReference type="InterPro" id="IPR036116">
    <property type="entry name" value="FN3_sf"/>
</dbReference>
<organism evidence="1">
    <name type="scientific">marine metagenome</name>
    <dbReference type="NCBI Taxonomy" id="408172"/>
    <lineage>
        <taxon>unclassified sequences</taxon>
        <taxon>metagenomes</taxon>
        <taxon>ecological metagenomes</taxon>
    </lineage>
</organism>
<name>A0A381NU19_9ZZZZ</name>
<gene>
    <name evidence="1" type="ORF">METZ01_LOCUS9827</name>
</gene>
<dbReference type="InterPro" id="IPR013783">
    <property type="entry name" value="Ig-like_fold"/>
</dbReference>
<dbReference type="NCBIfam" id="TIGR04183">
    <property type="entry name" value="Por_Secre_tail"/>
    <property type="match status" value="1"/>
</dbReference>
<dbReference type="EMBL" id="UINC01000533">
    <property type="protein sequence ID" value="SUZ56973.1"/>
    <property type="molecule type" value="Genomic_DNA"/>
</dbReference>
<sequence length="1064" mass="115273">MSSLKKSIYLLLFAFAFPIAVFGQDVTVSLGHVEVDGYTNDIVVPVTLTNPDSTVGGIQFDVIAVPAMVEMSGTTPAGETSSFSSDYTVFSDGSARVVFYNGSGPDGIPAGGDGVVLNLHFDGTDVLSAVLGLNIYNLIVSNENGNILSSSGENGSMTIGDVIYLSATSDTGDVEDTVSINIELENSDIVGGMQFDIYDTPNYLDIVDLTAMGRAEGFTADFSVLENGNTRVVMFDQNNSNISAGTGAVLEVDLVIHTNAYADQVGVNFENVTVTDDIGGFYWIASTDSGTVTVYPGYIEEPHNLTAEDGMDAQVLLTWDPPIGPIFSRPVTIIIETDSWGYETTWQITDNETGEIVEAYTDAALENETEYTWDIELLFGSYTFTIFDSYGDGIYSPGGYAIFIEDEEVYSNIGIGWSGSEESVVFDVTAGRFIVTNRSFEQPLPDKSMVNAETISAMNMILGEPTFVTSGSFTPWEIDEVENTRPVEIDEYKIYRSMDNVNFENIDIVDGQTTSYLDENVVNSTTYYYYVTAVYPSGSESDPTNTVTATPVEWVELWMDNGASLSGQMDTLDFYVNNETPLGLFYFEIMDYPDVLNSIAVLPTERTEDWSLEVVDIANGNMAITGIAFSTALAPGSGAVCRAVVYPVAEEEITVNLSYAGASVQDENFIELNWTTESAIYEVGIETQYLVLTGGYGISGEEFTSSIIMQNTQPVYGIQVDILANPPFLTGTNYYFNPLLDLTSWTLTGDMVGNIYRLIAYDNTLSNPLNPGTAHIAEITYDVVAGAPDSSIVDISVDDAVVSDINGLPMHVEGIPSTVYIGQPPVVYSIENVSGELTPGGTGSFEIHMLNTEIVNIVELSMVDMPNYLTVTNVTGLDRFSSGIIDGSSGETEEGLLYVLGFDFTTGIIPGEGAILQVDVQFAENIQNPSVIMMLSSVSAGDVNAGPILSVNSGFGQFTGTNLEADTEIPMPAEFALYPNYPNPFNPSTMITYDLAGEANVRLQVYDLMGRMIKNIINETQPAGRHLAVWNATDNFGNPVSAGVYIYRLQADDHVFNRKMILIK</sequence>
<evidence type="ECO:0000313" key="1">
    <source>
        <dbReference type="EMBL" id="SUZ56973.1"/>
    </source>
</evidence>
<evidence type="ECO:0008006" key="2">
    <source>
        <dbReference type="Google" id="ProtNLM"/>
    </source>
</evidence>
<dbReference type="InterPro" id="IPR026444">
    <property type="entry name" value="Secre_tail"/>
</dbReference>